<comment type="subunit">
    <text evidence="7">Homodimer.</text>
</comment>
<feature type="chain" id="PRO_5015748500" description="High-potential iron-sulfur protein" evidence="8">
    <location>
        <begin position="28"/>
        <end position="101"/>
    </location>
</feature>
<proteinExistence type="inferred from homology"/>
<evidence type="ECO:0000313" key="10">
    <source>
        <dbReference type="EMBL" id="PRY96083.1"/>
    </source>
</evidence>
<reference evidence="10 11" key="1">
    <citation type="submission" date="2018-03" db="EMBL/GenBank/DDBJ databases">
        <title>Genomic Encyclopedia of Type Strains, Phase III (KMG-III): the genomes of soil and plant-associated and newly described type strains.</title>
        <authorList>
            <person name="Whitman W."/>
        </authorList>
    </citation>
    <scope>NUCLEOTIDE SEQUENCE [LARGE SCALE GENOMIC DNA]</scope>
    <source>
        <strain evidence="10 11">MWH-P2sevCIIIb</strain>
    </source>
</reference>
<dbReference type="Gene3D" id="4.10.490.10">
    <property type="entry name" value="High potential iron-sulphur protein"/>
    <property type="match status" value="1"/>
</dbReference>
<comment type="similarity">
    <text evidence="7">Belongs to the high-potential iron-sulfur protein (HiPIP) family.</text>
</comment>
<dbReference type="OrthoDB" id="5298540at2"/>
<keyword evidence="8" id="KW-0732">Signal</keyword>
<evidence type="ECO:0000313" key="11">
    <source>
        <dbReference type="Proteomes" id="UP000238308"/>
    </source>
</evidence>
<dbReference type="SUPFAM" id="SSF57652">
    <property type="entry name" value="HIPIP (high potential iron protein)"/>
    <property type="match status" value="1"/>
</dbReference>
<name>A0A2T0XAX7_9BURK</name>
<accession>A0A2T0XAX7</accession>
<dbReference type="GO" id="GO:0051539">
    <property type="term" value="F:4 iron, 4 sulfur cluster binding"/>
    <property type="evidence" value="ECO:0007669"/>
    <property type="project" value="UniProtKB-KW"/>
</dbReference>
<dbReference type="InterPro" id="IPR006311">
    <property type="entry name" value="TAT_signal"/>
</dbReference>
<comment type="caution">
    <text evidence="10">The sequence shown here is derived from an EMBL/GenBank/DDBJ whole genome shotgun (WGS) entry which is preliminary data.</text>
</comment>
<dbReference type="Pfam" id="PF01355">
    <property type="entry name" value="HIPIP"/>
    <property type="match status" value="1"/>
</dbReference>
<keyword evidence="3 7" id="KW-0479">Metal-binding</keyword>
<evidence type="ECO:0000256" key="8">
    <source>
        <dbReference type="SAM" id="SignalP"/>
    </source>
</evidence>
<keyword evidence="4 7" id="KW-0249">Electron transport</keyword>
<keyword evidence="1 7" id="KW-0813">Transport</keyword>
<evidence type="ECO:0000256" key="2">
    <source>
        <dbReference type="ARBA" id="ARBA00022485"/>
    </source>
</evidence>
<keyword evidence="2 7" id="KW-0004">4Fe-4S</keyword>
<evidence type="ECO:0000256" key="7">
    <source>
        <dbReference type="RuleBase" id="RU000620"/>
    </source>
</evidence>
<dbReference type="GO" id="GO:0046872">
    <property type="term" value="F:metal ion binding"/>
    <property type="evidence" value="ECO:0007669"/>
    <property type="project" value="UniProtKB-KW"/>
</dbReference>
<gene>
    <name evidence="10" type="ORF">BCM14_3023</name>
</gene>
<evidence type="ECO:0000256" key="5">
    <source>
        <dbReference type="ARBA" id="ARBA00023004"/>
    </source>
</evidence>
<dbReference type="AlphaFoldDB" id="A0A2T0XAX7"/>
<organism evidence="10 11">
    <name type="scientific">Jezberella montanilacus</name>
    <dbReference type="NCBI Taxonomy" id="323426"/>
    <lineage>
        <taxon>Bacteria</taxon>
        <taxon>Pseudomonadati</taxon>
        <taxon>Pseudomonadota</taxon>
        <taxon>Betaproteobacteria</taxon>
        <taxon>Burkholderiales</taxon>
        <taxon>Alcaligenaceae</taxon>
        <taxon>Jezberella</taxon>
    </lineage>
</organism>
<dbReference type="EMBL" id="PVTV01000019">
    <property type="protein sequence ID" value="PRY96083.1"/>
    <property type="molecule type" value="Genomic_DNA"/>
</dbReference>
<keyword evidence="11" id="KW-1185">Reference proteome</keyword>
<dbReference type="PROSITE" id="PS51373">
    <property type="entry name" value="HIPIP"/>
    <property type="match status" value="1"/>
</dbReference>
<dbReference type="Proteomes" id="UP000238308">
    <property type="component" value="Unassembled WGS sequence"/>
</dbReference>
<feature type="signal peptide" evidence="8">
    <location>
        <begin position="1"/>
        <end position="27"/>
    </location>
</feature>
<protein>
    <recommendedName>
        <fullName evidence="7">High-potential iron-sulfur protein</fullName>
        <shortName evidence="7">HiPIP</shortName>
    </recommendedName>
</protein>
<dbReference type="GO" id="GO:0009055">
    <property type="term" value="F:electron transfer activity"/>
    <property type="evidence" value="ECO:0007669"/>
    <property type="project" value="InterPro"/>
</dbReference>
<feature type="domain" description="High potential iron-sulfur proteins family profile" evidence="9">
    <location>
        <begin position="25"/>
        <end position="101"/>
    </location>
</feature>
<sequence>MKSSRRQFMIYSVAGAATMALANQASAQAMVAESDPQASALGYKAEASTVDKAKFAKYADGQNCSSCALYASKSAEAGACGIFAGKMVAAKGWCNAYAKKG</sequence>
<dbReference type="InterPro" id="IPR000170">
    <property type="entry name" value="High_potential_FeS_prot"/>
</dbReference>
<evidence type="ECO:0000256" key="3">
    <source>
        <dbReference type="ARBA" id="ARBA00022723"/>
    </source>
</evidence>
<evidence type="ECO:0000256" key="4">
    <source>
        <dbReference type="ARBA" id="ARBA00022982"/>
    </source>
</evidence>
<keyword evidence="5 7" id="KW-0408">Iron</keyword>
<evidence type="ECO:0000256" key="1">
    <source>
        <dbReference type="ARBA" id="ARBA00022448"/>
    </source>
</evidence>
<keyword evidence="6 7" id="KW-0411">Iron-sulfur</keyword>
<dbReference type="RefSeq" id="WP_106228835.1">
    <property type="nucleotide sequence ID" value="NZ_PVTV01000019.1"/>
</dbReference>
<dbReference type="PROSITE" id="PS51318">
    <property type="entry name" value="TAT"/>
    <property type="match status" value="1"/>
</dbReference>
<comment type="function">
    <text evidence="7">Specific class of high-redox-potential 4Fe-4S ferredoxins. Functions in anaerobic electron transport in most purple and in some other photosynthetic bacteria and in at least one genus (Paracoccus) of halophilic, denitrifying bacteria.</text>
</comment>
<evidence type="ECO:0000259" key="9">
    <source>
        <dbReference type="PROSITE" id="PS51373"/>
    </source>
</evidence>
<dbReference type="InterPro" id="IPR036369">
    <property type="entry name" value="HIPIP_sf"/>
</dbReference>
<dbReference type="GO" id="GO:0019646">
    <property type="term" value="P:aerobic electron transport chain"/>
    <property type="evidence" value="ECO:0007669"/>
    <property type="project" value="InterPro"/>
</dbReference>
<evidence type="ECO:0000256" key="6">
    <source>
        <dbReference type="ARBA" id="ARBA00023014"/>
    </source>
</evidence>